<evidence type="ECO:0000256" key="1">
    <source>
        <dbReference type="ARBA" id="ARBA00022485"/>
    </source>
</evidence>
<dbReference type="InterPro" id="IPR036188">
    <property type="entry name" value="FAD/NAD-bd_sf"/>
</dbReference>
<protein>
    <submittedName>
        <fullName evidence="7">FAD-dependent oxidoreductase</fullName>
    </submittedName>
</protein>
<reference evidence="7 8" key="1">
    <citation type="submission" date="2019-10" db="EMBL/GenBank/DDBJ databases">
        <title>Description of Paenibacillus humi sp. nov.</title>
        <authorList>
            <person name="Carlier A."/>
            <person name="Qi S."/>
        </authorList>
    </citation>
    <scope>NUCLEOTIDE SEQUENCE [LARGE SCALE GENOMIC DNA]</scope>
    <source>
        <strain evidence="7 8">LMG 31461</strain>
    </source>
</reference>
<feature type="domain" description="Mannosylglycerate hydrolase MGH1-like glycoside hydrolase" evidence="6">
    <location>
        <begin position="674"/>
        <end position="975"/>
    </location>
</feature>
<evidence type="ECO:0000313" key="7">
    <source>
        <dbReference type="EMBL" id="NOU62876.1"/>
    </source>
</evidence>
<accession>A0ABX1X3A7</accession>
<keyword evidence="1" id="KW-0004">4Fe-4S</keyword>
<keyword evidence="5" id="KW-0411">Iron-sulfur</keyword>
<name>A0ABX1X3A7_9BACL</name>
<dbReference type="PANTHER" id="PTHR43498">
    <property type="entry name" value="FERREDOXIN:COB-COM HETERODISULFIDE REDUCTASE SUBUNIT A"/>
    <property type="match status" value="1"/>
</dbReference>
<dbReference type="Pfam" id="PF12831">
    <property type="entry name" value="FAD_oxidored"/>
    <property type="match status" value="1"/>
</dbReference>
<evidence type="ECO:0000256" key="5">
    <source>
        <dbReference type="ARBA" id="ARBA00023014"/>
    </source>
</evidence>
<keyword evidence="8" id="KW-1185">Reference proteome</keyword>
<dbReference type="Pfam" id="PF22422">
    <property type="entry name" value="MGH1-like_GH"/>
    <property type="match status" value="1"/>
</dbReference>
<evidence type="ECO:0000256" key="4">
    <source>
        <dbReference type="ARBA" id="ARBA00023004"/>
    </source>
</evidence>
<keyword evidence="4" id="KW-0408">Iron</keyword>
<evidence type="ECO:0000259" key="6">
    <source>
        <dbReference type="Pfam" id="PF22422"/>
    </source>
</evidence>
<dbReference type="Gene3D" id="3.50.50.60">
    <property type="entry name" value="FAD/NAD(P)-binding domain"/>
    <property type="match status" value="1"/>
</dbReference>
<dbReference type="RefSeq" id="WP_171628688.1">
    <property type="nucleotide sequence ID" value="NZ_WHNY01000005.1"/>
</dbReference>
<dbReference type="EMBL" id="WHNY01000005">
    <property type="protein sequence ID" value="NOU62876.1"/>
    <property type="molecule type" value="Genomic_DNA"/>
</dbReference>
<dbReference type="Proteomes" id="UP000653578">
    <property type="component" value="Unassembled WGS sequence"/>
</dbReference>
<sequence>MRTHHYDIIVVGAGIGGICAALAAARQQCSVLLIEKDEEIGGTGVHSPVGLVCRFWDANGRPVVEGIHRQLFPEAYSILENQSSQVPVYDEAELKETYMRLLRQEASLDIWSGTEVTRVHVKDGRIVALQTEGGWCAEVAAQVFIDGTADGNLAALAGASFQMGRTEDGKMMSATLTFKLSGFDKTQLRNPDITDWHGIRQLREELTPYYLKLKLSGGTRNTRDKVLCFPYPGGEALLFNSTALLNVDPTQPETVREALEAGKQQIEELLSAIRVHPAFAESSVDFVSRKLGVREGRRVEGDYRLTGEDCIREARFPDMIAAGAYDIDVHDPEGGSAKPMGIPGSGYYHIPYRSIIAKGFHNLLLASRCISGDFVAHSSYRVMSNISGFAEAAGIAAALTVRTQRRDVRDVPASEIRYMLRQQGQFIEGETEPPLMSAEFAEEEKQINPVAWPNVWGQGSLFAYSGLDGENTHGDSLVGTLCGDRLGVIFQRAKKQLYVMPHQIGNIAYKIVASDVIHAVLHRKGDAHAEDLILVFSAQDIVIGQTAAWAAPIVDSMGERIHVVKDCELYEAEGEYAAFCREQRDGRVCFTFAFSSLSAEDAVEKARSALQIDAEQALAAKMDFYNNLPVPANLDLPTMRTLNKCYSVMKSQVYTPEGRFSTRWTTPDRLPHRNLWLWDSVFHALGNRFMNKNLAWETIEAVFATQRGDGFIPHMSTPFTSSDVTQPPVLAWGVYQLYEGEMDKKQVKEIYPKLSRYLRWNVDNRGSNLNNLFEWYVEANSVHCRCDECGMDNSPRFDAVTQMACIDFSSFMANEARHMSKLCDILKLPEDKAYWDRLYESIKLAVNTWLWDEEDGLYYDRLVEGGALIKVKSVSSFLPLFAGICDTGKAERLARHLEDEATFGSAFSIPSIAVDQPSFGTDMWRGPVWINYNYMIAKGLTENGFDEAAAALIDKTIDVITFWYLHDGVIYEFYDSTNRVSPSKLNRKGNAVAPYQMEVKLQNIRDYGWTSALFVSMVMEKWG</sequence>
<evidence type="ECO:0000256" key="2">
    <source>
        <dbReference type="ARBA" id="ARBA00022723"/>
    </source>
</evidence>
<keyword evidence="2" id="KW-0479">Metal-binding</keyword>
<keyword evidence="3" id="KW-0560">Oxidoreductase</keyword>
<dbReference type="InterPro" id="IPR012341">
    <property type="entry name" value="6hp_glycosidase-like_sf"/>
</dbReference>
<proteinExistence type="predicted"/>
<evidence type="ECO:0000313" key="8">
    <source>
        <dbReference type="Proteomes" id="UP000653578"/>
    </source>
</evidence>
<comment type="caution">
    <text evidence="7">The sequence shown here is derived from an EMBL/GenBank/DDBJ whole genome shotgun (WGS) entry which is preliminary data.</text>
</comment>
<dbReference type="Gene3D" id="1.50.10.10">
    <property type="match status" value="1"/>
</dbReference>
<gene>
    <name evidence="7" type="ORF">GC096_02295</name>
</gene>
<dbReference type="InterPro" id="IPR008928">
    <property type="entry name" value="6-hairpin_glycosidase_sf"/>
</dbReference>
<organism evidence="7 8">
    <name type="scientific">Paenibacillus plantarum</name>
    <dbReference type="NCBI Taxonomy" id="2654975"/>
    <lineage>
        <taxon>Bacteria</taxon>
        <taxon>Bacillati</taxon>
        <taxon>Bacillota</taxon>
        <taxon>Bacilli</taxon>
        <taxon>Bacillales</taxon>
        <taxon>Paenibacillaceae</taxon>
        <taxon>Paenibacillus</taxon>
    </lineage>
</organism>
<dbReference type="InterPro" id="IPR039650">
    <property type="entry name" value="HdrA-like"/>
</dbReference>
<dbReference type="SUPFAM" id="SSF48208">
    <property type="entry name" value="Six-hairpin glycosidases"/>
    <property type="match status" value="1"/>
</dbReference>
<dbReference type="InterPro" id="IPR054491">
    <property type="entry name" value="MGH1-like_GH"/>
</dbReference>
<dbReference type="SUPFAM" id="SSF51905">
    <property type="entry name" value="FAD/NAD(P)-binding domain"/>
    <property type="match status" value="1"/>
</dbReference>
<dbReference type="PANTHER" id="PTHR43498:SF1">
    <property type="entry name" value="COB--COM HETERODISULFIDE REDUCTASE IRON-SULFUR SUBUNIT A"/>
    <property type="match status" value="1"/>
</dbReference>
<evidence type="ECO:0000256" key="3">
    <source>
        <dbReference type="ARBA" id="ARBA00023002"/>
    </source>
</evidence>